<gene>
    <name evidence="5" type="ORF">QQF64_000513</name>
</gene>
<keyword evidence="6" id="KW-1185">Reference proteome</keyword>
<comment type="caution">
    <text evidence="5">The sequence shown here is derived from an EMBL/GenBank/DDBJ whole genome shotgun (WGS) entry which is preliminary data.</text>
</comment>
<dbReference type="Gene3D" id="2.60.120.200">
    <property type="match status" value="1"/>
</dbReference>
<dbReference type="PANTHER" id="PTHR11346:SF98">
    <property type="entry name" value="GALECTIN-RELATED PROTEIN"/>
    <property type="match status" value="1"/>
</dbReference>
<name>A0ABR3NYY2_9TELE</name>
<proteinExistence type="predicted"/>
<dbReference type="InterPro" id="IPR013320">
    <property type="entry name" value="ConA-like_dom_sf"/>
</dbReference>
<reference evidence="5 6" key="1">
    <citation type="submission" date="2023-09" db="EMBL/GenBank/DDBJ databases">
        <authorList>
            <person name="Wang M."/>
        </authorList>
    </citation>
    <scope>NUCLEOTIDE SEQUENCE [LARGE SCALE GENOMIC DNA]</scope>
    <source>
        <strain evidence="5">GT-2023</strain>
        <tissue evidence="5">Liver</tissue>
    </source>
</reference>
<dbReference type="CDD" id="cd00070">
    <property type="entry name" value="GLECT"/>
    <property type="match status" value="1"/>
</dbReference>
<feature type="domain" description="Galectin" evidence="4">
    <location>
        <begin position="132"/>
        <end position="259"/>
    </location>
</feature>
<dbReference type="InterPro" id="IPR044156">
    <property type="entry name" value="Galectin-like"/>
</dbReference>
<sequence>MGLLPQLQLNTQQHSNRPAPTALNFNGQALGLTSCPRHNAKPAGRSLIGRTRLSAFLRWLLEIHGNRADPCPGFRTDPNPSARAFRGGSAWKMAELSAVRHELRTRNLRSSFGEPQCVSPQKDEQQKLAVPFCGGIRGGLRPGKKITIMGVVNADPDSFDISLTCGCGDVALDMCVRFEDREILRNACVSDSWGEEERSIAYFPFIAEQPFRVEIHCEHPRFRVFVDGHQLFDFYHRVTPLTAIDTIQISGSLTITKLN</sequence>
<dbReference type="EMBL" id="JAYMGO010000001">
    <property type="protein sequence ID" value="KAL1281710.1"/>
    <property type="molecule type" value="Genomic_DNA"/>
</dbReference>
<dbReference type="Proteomes" id="UP001558613">
    <property type="component" value="Unassembled WGS sequence"/>
</dbReference>
<dbReference type="PANTHER" id="PTHR11346">
    <property type="entry name" value="GALECTIN"/>
    <property type="match status" value="1"/>
</dbReference>
<evidence type="ECO:0000256" key="3">
    <source>
        <dbReference type="RuleBase" id="RU102079"/>
    </source>
</evidence>
<dbReference type="SUPFAM" id="SSF49899">
    <property type="entry name" value="Concanavalin A-like lectins/glucanases"/>
    <property type="match status" value="1"/>
</dbReference>
<evidence type="ECO:0000256" key="1">
    <source>
        <dbReference type="ARBA" id="ARBA00003397"/>
    </source>
</evidence>
<evidence type="ECO:0000313" key="6">
    <source>
        <dbReference type="Proteomes" id="UP001558613"/>
    </source>
</evidence>
<evidence type="ECO:0000313" key="5">
    <source>
        <dbReference type="EMBL" id="KAL1281710.1"/>
    </source>
</evidence>
<dbReference type="Pfam" id="PF00337">
    <property type="entry name" value="Gal-bind_lectin"/>
    <property type="match status" value="1"/>
</dbReference>
<evidence type="ECO:0000259" key="4">
    <source>
        <dbReference type="PROSITE" id="PS51304"/>
    </source>
</evidence>
<keyword evidence="2 3" id="KW-0430">Lectin</keyword>
<evidence type="ECO:0000256" key="2">
    <source>
        <dbReference type="ARBA" id="ARBA00022734"/>
    </source>
</evidence>
<dbReference type="InterPro" id="IPR001079">
    <property type="entry name" value="Galectin_CRD"/>
</dbReference>
<accession>A0ABR3NYY2</accession>
<protein>
    <recommendedName>
        <fullName evidence="3">Galectin</fullName>
    </recommendedName>
</protein>
<comment type="function">
    <text evidence="1">Does not bind lactose, and may not bind carbohydrates.</text>
</comment>
<dbReference type="SMART" id="SM00908">
    <property type="entry name" value="Gal-bind_lectin"/>
    <property type="match status" value="1"/>
</dbReference>
<dbReference type="SMART" id="SM00276">
    <property type="entry name" value="GLECT"/>
    <property type="match status" value="1"/>
</dbReference>
<dbReference type="PROSITE" id="PS51304">
    <property type="entry name" value="GALECTIN"/>
    <property type="match status" value="1"/>
</dbReference>
<organism evidence="5 6">
    <name type="scientific">Cirrhinus molitorella</name>
    <name type="common">mud carp</name>
    <dbReference type="NCBI Taxonomy" id="172907"/>
    <lineage>
        <taxon>Eukaryota</taxon>
        <taxon>Metazoa</taxon>
        <taxon>Chordata</taxon>
        <taxon>Craniata</taxon>
        <taxon>Vertebrata</taxon>
        <taxon>Euteleostomi</taxon>
        <taxon>Actinopterygii</taxon>
        <taxon>Neopterygii</taxon>
        <taxon>Teleostei</taxon>
        <taxon>Ostariophysi</taxon>
        <taxon>Cypriniformes</taxon>
        <taxon>Cyprinidae</taxon>
        <taxon>Labeoninae</taxon>
        <taxon>Labeonini</taxon>
        <taxon>Cirrhinus</taxon>
    </lineage>
</organism>